<dbReference type="Proteomes" id="UP000095039">
    <property type="component" value="Unassembled WGS sequence"/>
</dbReference>
<protein>
    <submittedName>
        <fullName evidence="2">MSHA biogenesis protein MshJ</fullName>
    </submittedName>
</protein>
<keyword evidence="1" id="KW-0812">Transmembrane</keyword>
<reference evidence="2 3" key="1">
    <citation type="journal article" date="2012" name="Science">
        <title>Ecological populations of bacteria act as socially cohesive units of antibiotic production and resistance.</title>
        <authorList>
            <person name="Cordero O.X."/>
            <person name="Wildschutte H."/>
            <person name="Kirkup B."/>
            <person name="Proehl S."/>
            <person name="Ngo L."/>
            <person name="Hussain F."/>
            <person name="Le Roux F."/>
            <person name="Mincer T."/>
            <person name="Polz M.F."/>
        </authorList>
    </citation>
    <scope>NUCLEOTIDE SEQUENCE [LARGE SCALE GENOMIC DNA]</scope>
    <source>
        <strain evidence="2 3">FF-454</strain>
    </source>
</reference>
<organism evidence="2 3">
    <name type="scientific">Enterovibrio norvegicus FF-454</name>
    <dbReference type="NCBI Taxonomy" id="1185651"/>
    <lineage>
        <taxon>Bacteria</taxon>
        <taxon>Pseudomonadati</taxon>
        <taxon>Pseudomonadota</taxon>
        <taxon>Gammaproteobacteria</taxon>
        <taxon>Vibrionales</taxon>
        <taxon>Vibrionaceae</taxon>
        <taxon>Enterovibrio</taxon>
    </lineage>
</organism>
<dbReference type="GO" id="GO:0043107">
    <property type="term" value="P:type IV pilus-dependent motility"/>
    <property type="evidence" value="ECO:0007669"/>
    <property type="project" value="InterPro"/>
</dbReference>
<keyword evidence="1" id="KW-1133">Transmembrane helix</keyword>
<dbReference type="GO" id="GO:0043683">
    <property type="term" value="P:type IV pilus assembly"/>
    <property type="evidence" value="ECO:0007669"/>
    <property type="project" value="InterPro"/>
</dbReference>
<name>A0A1E5BYJ4_9GAMM</name>
<accession>A0A1E5BYJ4</accession>
<keyword evidence="1" id="KW-0472">Membrane</keyword>
<dbReference type="RefSeq" id="WP_016960818.1">
    <property type="nucleotide sequence ID" value="NZ_AJWN02000104.1"/>
</dbReference>
<evidence type="ECO:0000256" key="1">
    <source>
        <dbReference type="SAM" id="Phobius"/>
    </source>
</evidence>
<comment type="caution">
    <text evidence="2">The sequence shown here is derived from an EMBL/GenBank/DDBJ whole genome shotgun (WGS) entry which is preliminary data.</text>
</comment>
<sequence>MNPLIERMKQGFDGLSGREQWLIALAGWAAIIAMGALLFLEPMTKTLTQISNQITQQQQSTQDLLTLNQLKQEKLSVSPSVELEQKLAQLSQQLVDLDQRMADKVEGLVNADQMASLMESVLNQSDRLTLLSMASLPAEQLTHTEDAGYFIHPIEMTLKGRYFDIVEYLTALENLPVKYYWKGLDYRVTDYPWAEVTVQVYTLGESAVFIGGASESAE</sequence>
<proteinExistence type="predicted"/>
<feature type="transmembrane region" description="Helical" evidence="1">
    <location>
        <begin position="21"/>
        <end position="40"/>
    </location>
</feature>
<keyword evidence="3" id="KW-1185">Reference proteome</keyword>
<evidence type="ECO:0000313" key="2">
    <source>
        <dbReference type="EMBL" id="OEE57982.1"/>
    </source>
</evidence>
<dbReference type="EMBL" id="AJWN02000104">
    <property type="protein sequence ID" value="OEE57982.1"/>
    <property type="molecule type" value="Genomic_DNA"/>
</dbReference>
<evidence type="ECO:0000313" key="3">
    <source>
        <dbReference type="Proteomes" id="UP000095039"/>
    </source>
</evidence>
<dbReference type="InterPro" id="IPR007445">
    <property type="entry name" value="PilO"/>
</dbReference>
<dbReference type="Pfam" id="PF04350">
    <property type="entry name" value="PilO"/>
    <property type="match status" value="1"/>
</dbReference>
<dbReference type="AlphaFoldDB" id="A0A1E5BYJ4"/>
<gene>
    <name evidence="2" type="ORF">A1OK_04940</name>
</gene>